<evidence type="ECO:0000256" key="2">
    <source>
        <dbReference type="PROSITE-ProRule" id="PRU00023"/>
    </source>
</evidence>
<organism evidence="4 5">
    <name type="scientific">Lasiosphaeria miniovina</name>
    <dbReference type="NCBI Taxonomy" id="1954250"/>
    <lineage>
        <taxon>Eukaryota</taxon>
        <taxon>Fungi</taxon>
        <taxon>Dikarya</taxon>
        <taxon>Ascomycota</taxon>
        <taxon>Pezizomycotina</taxon>
        <taxon>Sordariomycetes</taxon>
        <taxon>Sordariomycetidae</taxon>
        <taxon>Sordariales</taxon>
        <taxon>Lasiosphaeriaceae</taxon>
        <taxon>Lasiosphaeria</taxon>
    </lineage>
</organism>
<dbReference type="PANTHER" id="PTHR46082">
    <property type="entry name" value="ATP/GTP-BINDING PROTEIN-RELATED"/>
    <property type="match status" value="1"/>
</dbReference>
<proteinExistence type="predicted"/>
<dbReference type="SUPFAM" id="SSF53167">
    <property type="entry name" value="Purine and uridine phosphorylases"/>
    <property type="match status" value="1"/>
</dbReference>
<dbReference type="Gene3D" id="3.40.50.300">
    <property type="entry name" value="P-loop containing nucleotide triphosphate hydrolases"/>
    <property type="match status" value="1"/>
</dbReference>
<dbReference type="GO" id="GO:0009116">
    <property type="term" value="P:nucleoside metabolic process"/>
    <property type="evidence" value="ECO:0007669"/>
    <property type="project" value="InterPro"/>
</dbReference>
<sequence>MKPVKRLDSPDYYMIAWIAPLPVECAAVTALLDEAHAEPHGFEQHEADPNSYTWGRMGAHDLVIASLPAAATGTVSAATTASGVLSSLPHIRIGLLVGIGGGIASPDEGGRDVRLGDVVVSLPTGATGGVVQYDLVKAKPDGERERTGFLNMPPQVLLHALGKLRAKHRRVGSRLGALLQDMCKENPFMARATELGPGFVHQGLDNDRLFNASYGHAGGPDCLGCDVREEVRREARDSTEPRIHYGIIASGDTLVKDAAERAKIVELVGKGCLCVEMEAAGLMNHFPCLVIRGISDYADSHKNDQWQPYASATAAAFGKELLEHVPSGQLRKTPRAFELLQSIEKEIKDIAPKLSAISAWDDSRRSDRHANKIRKWLWPTDPSTVHCAARRKRHEGTGNWLITSPPFVQWKSGLRRHLWYHGLAGCGKTVLASTVVDHLHDARRSDSDVCLSFFFDFREKDKQRLDDLLRSLIFQLSSQHVNAQQALDELFALCNEGTKQPATDAMTGTLRKMLQHSPRAWVVLDALDECSTRGELLDWLETLASPDLAHIQLIATSRLIGELESGLGWWFRDDCMIPIDNASVGEDIGSYVKARLRTGQLQKRWASEPAILDEIESAIRKMAGAMFRWAACQLDTLERCLDYDELETALHSLPKDLGETYSRMLDAIPENRRGKAVRILQLLTYSERPLTIQEAVDVVAIRLESATKFDPKYRLKCPGEITMFCPCLVSLVKKQFQGRERTELELAHLSVKEYLMSELPPEPFRSGLYEPDARRCITRCCLAYLSCLGSETPRTKPSPLEQYHLVVAVRARFPFARYSVRYWLNYEKPDEAKDEITTTIVHFLNNRAAFTMWRLLFEYERPLDDMANRNTLPPIHFASLQDERPDMSWRLRKLSEVDVNARGGTFGNALQAASVIGHASVVRELLKGGADVNAQGGIFGTALQAASLMGHSENVLQLLHKGADVNAQCGPFRNALQAASTMGHKEVVQLLLSQGARRSNQVDVILNFRRTREPLDRWSDILGS</sequence>
<dbReference type="Pfam" id="PF22939">
    <property type="entry name" value="WHD_GPIID"/>
    <property type="match status" value="1"/>
</dbReference>
<dbReference type="PROSITE" id="PS50837">
    <property type="entry name" value="NACHT"/>
    <property type="match status" value="1"/>
</dbReference>
<evidence type="ECO:0000259" key="3">
    <source>
        <dbReference type="PROSITE" id="PS50837"/>
    </source>
</evidence>
<dbReference type="Pfam" id="PF01048">
    <property type="entry name" value="PNP_UDP_1"/>
    <property type="match status" value="1"/>
</dbReference>
<accession>A0AA40AX51</accession>
<dbReference type="InterPro" id="IPR036770">
    <property type="entry name" value="Ankyrin_rpt-contain_sf"/>
</dbReference>
<dbReference type="Gene3D" id="1.25.40.20">
    <property type="entry name" value="Ankyrin repeat-containing domain"/>
    <property type="match status" value="1"/>
</dbReference>
<evidence type="ECO:0000256" key="1">
    <source>
        <dbReference type="ARBA" id="ARBA00022737"/>
    </source>
</evidence>
<dbReference type="InterPro" id="IPR000845">
    <property type="entry name" value="Nucleoside_phosphorylase_d"/>
</dbReference>
<dbReference type="InterPro" id="IPR054471">
    <property type="entry name" value="GPIID_WHD"/>
</dbReference>
<feature type="domain" description="NACHT" evidence="3">
    <location>
        <begin position="416"/>
        <end position="558"/>
    </location>
</feature>
<reference evidence="4" key="1">
    <citation type="submission" date="2023-06" db="EMBL/GenBank/DDBJ databases">
        <title>Genome-scale phylogeny and comparative genomics of the fungal order Sordariales.</title>
        <authorList>
            <consortium name="Lawrence Berkeley National Laboratory"/>
            <person name="Hensen N."/>
            <person name="Bonometti L."/>
            <person name="Westerberg I."/>
            <person name="Brannstrom I.O."/>
            <person name="Guillou S."/>
            <person name="Cros-Aarteil S."/>
            <person name="Calhoun S."/>
            <person name="Haridas S."/>
            <person name="Kuo A."/>
            <person name="Mondo S."/>
            <person name="Pangilinan J."/>
            <person name="Riley R."/>
            <person name="LaButti K."/>
            <person name="Andreopoulos B."/>
            <person name="Lipzen A."/>
            <person name="Chen C."/>
            <person name="Yanf M."/>
            <person name="Daum C."/>
            <person name="Ng V."/>
            <person name="Clum A."/>
            <person name="Steindorff A."/>
            <person name="Ohm R."/>
            <person name="Martin F."/>
            <person name="Silar P."/>
            <person name="Natvig D."/>
            <person name="Lalanne C."/>
            <person name="Gautier V."/>
            <person name="Ament-velasquez S.L."/>
            <person name="Kruys A."/>
            <person name="Hutchinson M.I."/>
            <person name="Powell A.J."/>
            <person name="Barry K."/>
            <person name="Miller A.N."/>
            <person name="Grigoriev I.V."/>
            <person name="Debuchy R."/>
            <person name="Gladieux P."/>
            <person name="Thoren M.H."/>
            <person name="Johannesson H."/>
        </authorList>
    </citation>
    <scope>NUCLEOTIDE SEQUENCE</scope>
    <source>
        <strain evidence="4">SMH2392-1A</strain>
    </source>
</reference>
<feature type="repeat" description="ANK" evidence="2">
    <location>
        <begin position="905"/>
        <end position="937"/>
    </location>
</feature>
<dbReference type="EMBL" id="JAUIRO010000003">
    <property type="protein sequence ID" value="KAK0723571.1"/>
    <property type="molecule type" value="Genomic_DNA"/>
</dbReference>
<evidence type="ECO:0000313" key="5">
    <source>
        <dbReference type="Proteomes" id="UP001172101"/>
    </source>
</evidence>
<comment type="caution">
    <text evidence="4">The sequence shown here is derived from an EMBL/GenBank/DDBJ whole genome shotgun (WGS) entry which is preliminary data.</text>
</comment>
<dbReference type="GO" id="GO:0003824">
    <property type="term" value="F:catalytic activity"/>
    <property type="evidence" value="ECO:0007669"/>
    <property type="project" value="InterPro"/>
</dbReference>
<dbReference type="AlphaFoldDB" id="A0AA40AX51"/>
<dbReference type="SUPFAM" id="SSF52540">
    <property type="entry name" value="P-loop containing nucleoside triphosphate hydrolases"/>
    <property type="match status" value="1"/>
</dbReference>
<dbReference type="GeneID" id="85330563"/>
<dbReference type="PANTHER" id="PTHR46082:SF11">
    <property type="entry name" value="AAA+ ATPASE DOMAIN-CONTAINING PROTEIN-RELATED"/>
    <property type="match status" value="1"/>
</dbReference>
<dbReference type="SMART" id="SM00248">
    <property type="entry name" value="ANK"/>
    <property type="match status" value="3"/>
</dbReference>
<gene>
    <name evidence="4" type="ORF">B0T26DRAFT_811906</name>
</gene>
<dbReference type="RefSeq" id="XP_060299495.1">
    <property type="nucleotide sequence ID" value="XM_060447293.1"/>
</dbReference>
<dbReference type="Proteomes" id="UP001172101">
    <property type="component" value="Unassembled WGS sequence"/>
</dbReference>
<dbReference type="InterPro" id="IPR007111">
    <property type="entry name" value="NACHT_NTPase"/>
</dbReference>
<keyword evidence="1" id="KW-0677">Repeat</keyword>
<evidence type="ECO:0000313" key="4">
    <source>
        <dbReference type="EMBL" id="KAK0723571.1"/>
    </source>
</evidence>
<dbReference type="InterPro" id="IPR056884">
    <property type="entry name" value="NPHP3-like_N"/>
</dbReference>
<dbReference type="SUPFAM" id="SSF48403">
    <property type="entry name" value="Ankyrin repeat"/>
    <property type="match status" value="1"/>
</dbReference>
<dbReference type="PROSITE" id="PS50088">
    <property type="entry name" value="ANK_REPEAT"/>
    <property type="match status" value="1"/>
</dbReference>
<dbReference type="Pfam" id="PF24883">
    <property type="entry name" value="NPHP3_N"/>
    <property type="match status" value="1"/>
</dbReference>
<keyword evidence="2" id="KW-0040">ANK repeat</keyword>
<dbReference type="InterPro" id="IPR035994">
    <property type="entry name" value="Nucleoside_phosphorylase_sf"/>
</dbReference>
<keyword evidence="5" id="KW-1185">Reference proteome</keyword>
<dbReference type="Gene3D" id="3.40.50.1580">
    <property type="entry name" value="Nucleoside phosphorylase domain"/>
    <property type="match status" value="1"/>
</dbReference>
<dbReference type="InterPro" id="IPR027417">
    <property type="entry name" value="P-loop_NTPase"/>
</dbReference>
<protein>
    <submittedName>
        <fullName evidence="4">Pfs, NACHT and ankyrin domain protein</fullName>
    </submittedName>
</protein>
<dbReference type="Pfam" id="PF12796">
    <property type="entry name" value="Ank_2"/>
    <property type="match status" value="1"/>
</dbReference>
<name>A0AA40AX51_9PEZI</name>
<dbReference type="InterPro" id="IPR002110">
    <property type="entry name" value="Ankyrin_rpt"/>
</dbReference>
<dbReference type="InterPro" id="IPR053137">
    <property type="entry name" value="NLR-like"/>
</dbReference>